<name>A0A3G5A546_9VIRU</name>
<dbReference type="EMBL" id="MK072370">
    <property type="protein sequence ID" value="AYV82375.1"/>
    <property type="molecule type" value="Genomic_DNA"/>
</dbReference>
<sequence length="370" mass="42666">MYSHKYIIKYRTKKCNMSHIALLIHGCIENGNGDICATINIAQILSKHFQIPLAIYFTGSPSVLIRLTDFHSSLPILKTYQDVIDFKPTHIVSFHAHSSIDLIAKLPRINFEEYQYIPHEPNSYGLGLNVKGFITDPIHHGLGIFQMDIAKDELCAISLPTKGPYYFCYTNHCDKYKYHRIFAATVVTNLRPHGDVGLIFPGQFSIKLFAKQKLLNWLSDQDFREIRYGNMMMPILSSGTRILTLITGQFSHNEFLYLMSISEPEVICTGDQSVGEALMMGKKIYYQTHGHKSLFSRALAELINDIADIEINFCYNRVTKWIGDFSYRVALMSEHFSKLTNWDRVLKQIRQHHNCQDRIVEITRQFLQDS</sequence>
<accession>A0A3G5A546</accession>
<proteinExistence type="predicted"/>
<protein>
    <submittedName>
        <fullName evidence="1">Uncharacterized protein</fullName>
    </submittedName>
</protein>
<organism evidence="1">
    <name type="scientific">Homavirus sp</name>
    <dbReference type="NCBI Taxonomy" id="2487769"/>
    <lineage>
        <taxon>Viruses</taxon>
        <taxon>Varidnaviria</taxon>
        <taxon>Bamfordvirae</taxon>
        <taxon>Nucleocytoviricota</taxon>
        <taxon>Megaviricetes</taxon>
        <taxon>Imitervirales</taxon>
        <taxon>Mimiviridae</taxon>
        <taxon>Klosneuvirinae</taxon>
    </lineage>
</organism>
<evidence type="ECO:0000313" key="1">
    <source>
        <dbReference type="EMBL" id="AYV82375.1"/>
    </source>
</evidence>
<gene>
    <name evidence="1" type="ORF">Homavirus39_3</name>
</gene>
<reference evidence="1" key="1">
    <citation type="submission" date="2018-10" db="EMBL/GenBank/DDBJ databases">
        <title>Hidden diversity of soil giant viruses.</title>
        <authorList>
            <person name="Schulz F."/>
            <person name="Alteio L."/>
            <person name="Goudeau D."/>
            <person name="Ryan E.M."/>
            <person name="Malmstrom R.R."/>
            <person name="Blanchard J."/>
            <person name="Woyke T."/>
        </authorList>
    </citation>
    <scope>NUCLEOTIDE SEQUENCE</scope>
    <source>
        <strain evidence="1">HOV1</strain>
    </source>
</reference>